<evidence type="ECO:0000313" key="4">
    <source>
        <dbReference type="Proteomes" id="UP001501510"/>
    </source>
</evidence>
<proteinExistence type="predicted"/>
<reference evidence="4" key="1">
    <citation type="journal article" date="2019" name="Int. J. Syst. Evol. Microbiol.">
        <title>The Global Catalogue of Microorganisms (GCM) 10K type strain sequencing project: providing services to taxonomists for standard genome sequencing and annotation.</title>
        <authorList>
            <consortium name="The Broad Institute Genomics Platform"/>
            <consortium name="The Broad Institute Genome Sequencing Center for Infectious Disease"/>
            <person name="Wu L."/>
            <person name="Ma J."/>
        </authorList>
    </citation>
    <scope>NUCLEOTIDE SEQUENCE [LARGE SCALE GENOMIC DNA]</scope>
    <source>
        <strain evidence="4">JCM 1407</strain>
    </source>
</reference>
<feature type="domain" description="DUF3658" evidence="2">
    <location>
        <begin position="165"/>
        <end position="268"/>
    </location>
</feature>
<organism evidence="3 4">
    <name type="scientific">Clostridium oceanicum</name>
    <dbReference type="NCBI Taxonomy" id="1543"/>
    <lineage>
        <taxon>Bacteria</taxon>
        <taxon>Bacillati</taxon>
        <taxon>Bacillota</taxon>
        <taxon>Clostridia</taxon>
        <taxon>Eubacteriales</taxon>
        <taxon>Clostridiaceae</taxon>
        <taxon>Clostridium</taxon>
    </lineage>
</organism>
<dbReference type="InterPro" id="IPR022123">
    <property type="entry name" value="DUF3658"/>
</dbReference>
<dbReference type="Pfam" id="PF12395">
    <property type="entry name" value="DUF3658"/>
    <property type="match status" value="1"/>
</dbReference>
<evidence type="ECO:0000313" key="3">
    <source>
        <dbReference type="EMBL" id="GAA0736556.1"/>
    </source>
</evidence>
<dbReference type="EMBL" id="BAAACG010000006">
    <property type="protein sequence ID" value="GAA0736556.1"/>
    <property type="molecule type" value="Genomic_DNA"/>
</dbReference>
<comment type="caution">
    <text evidence="3">The sequence shown here is derived from an EMBL/GenBank/DDBJ whole genome shotgun (WGS) entry which is preliminary data.</text>
</comment>
<sequence length="275" mass="32284">MNSYVHIALGDSAAGCLKYCLKENKDNIYFGKVMKFTDDLSTGSIYKLDENIKQRDLWLEQLYGKTGVKYYIAPNKKLDAEFIYNEIKNIYNGTLKIPKDFKVVIWHGNNVMEQISLRYIMNTFKEYELYEADVSKYITHVYDNQEYKVRCVAECRPQELELVLEKISPIDDDKKSELISQWNNLQESKATLRILQNGKIVSVGEDYYDNEILRFLSKKFKNAPRVIGNVLGTSHQIVSDTFIDYRLRNLIELDKVEYKGKLKTMRDFEVKIKDK</sequence>
<dbReference type="Proteomes" id="UP001501510">
    <property type="component" value="Unassembled WGS sequence"/>
</dbReference>
<gene>
    <name evidence="3" type="ORF">GCM10008906_11690</name>
</gene>
<feature type="domain" description="DUF1835" evidence="1">
    <location>
        <begin position="5"/>
        <end position="128"/>
    </location>
</feature>
<dbReference type="RefSeq" id="WP_343759787.1">
    <property type="nucleotide sequence ID" value="NZ_BAAACG010000006.1"/>
</dbReference>
<name>A0ABP3UK08_9CLOT</name>
<keyword evidence="4" id="KW-1185">Reference proteome</keyword>
<accession>A0ABP3UK08</accession>
<evidence type="ECO:0000259" key="2">
    <source>
        <dbReference type="Pfam" id="PF12395"/>
    </source>
</evidence>
<protein>
    <submittedName>
        <fullName evidence="3">DUF1835 domain-containing protein</fullName>
    </submittedName>
</protein>
<evidence type="ECO:0000259" key="1">
    <source>
        <dbReference type="Pfam" id="PF08874"/>
    </source>
</evidence>
<dbReference type="Pfam" id="PF08874">
    <property type="entry name" value="DUF1835"/>
    <property type="match status" value="1"/>
</dbReference>
<dbReference type="InterPro" id="IPR014973">
    <property type="entry name" value="DUF1835"/>
</dbReference>